<dbReference type="OrthoDB" id="2691164at2"/>
<gene>
    <name evidence="4" type="ORF">SAMN05877753_105186</name>
</gene>
<dbReference type="InterPro" id="IPR058620">
    <property type="entry name" value="YtrI_C"/>
</dbReference>
<name>A0A285CV69_9BACI</name>
<keyword evidence="2" id="KW-0472">Membrane</keyword>
<keyword evidence="2" id="KW-1133">Transmembrane helix</keyword>
<feature type="transmembrane region" description="Helical" evidence="2">
    <location>
        <begin position="12"/>
        <end position="34"/>
    </location>
</feature>
<keyword evidence="1" id="KW-0175">Coiled coil</keyword>
<protein>
    <recommendedName>
        <fullName evidence="3">Sporulation membrane protein YtrI C-terminal domain-containing protein</fullName>
    </recommendedName>
</protein>
<dbReference type="Proteomes" id="UP000219546">
    <property type="component" value="Unassembled WGS sequence"/>
</dbReference>
<accession>A0A285CV69</accession>
<dbReference type="RefSeq" id="WP_097158996.1">
    <property type="nucleotide sequence ID" value="NZ_JBEPMQ010000004.1"/>
</dbReference>
<reference evidence="4 5" key="1">
    <citation type="submission" date="2017-08" db="EMBL/GenBank/DDBJ databases">
        <authorList>
            <person name="de Groot N.N."/>
        </authorList>
    </citation>
    <scope>NUCLEOTIDE SEQUENCE [LARGE SCALE GENOMIC DNA]</scope>
    <source>
        <strain evidence="4 5">JC228</strain>
    </source>
</reference>
<keyword evidence="2" id="KW-0812">Transmembrane</keyword>
<dbReference type="EMBL" id="OAOP01000005">
    <property type="protein sequence ID" value="SNX71424.1"/>
    <property type="molecule type" value="Genomic_DNA"/>
</dbReference>
<evidence type="ECO:0000313" key="4">
    <source>
        <dbReference type="EMBL" id="SNX71424.1"/>
    </source>
</evidence>
<dbReference type="InterPro" id="IPR048198">
    <property type="entry name" value="YtrI"/>
</dbReference>
<evidence type="ECO:0000256" key="1">
    <source>
        <dbReference type="SAM" id="Coils"/>
    </source>
</evidence>
<dbReference type="Pfam" id="PF26347">
    <property type="entry name" value="YtrI_sporulation"/>
    <property type="match status" value="1"/>
</dbReference>
<evidence type="ECO:0000259" key="3">
    <source>
        <dbReference type="Pfam" id="PF26347"/>
    </source>
</evidence>
<organism evidence="4 5">
    <name type="scientific">Bacillus oleivorans</name>
    <dbReference type="NCBI Taxonomy" id="1448271"/>
    <lineage>
        <taxon>Bacteria</taxon>
        <taxon>Bacillati</taxon>
        <taxon>Bacillota</taxon>
        <taxon>Bacilli</taxon>
        <taxon>Bacillales</taxon>
        <taxon>Bacillaceae</taxon>
        <taxon>Bacillus</taxon>
    </lineage>
</organism>
<feature type="domain" description="Sporulation membrane protein YtrI C-terminal" evidence="3">
    <location>
        <begin position="80"/>
        <end position="163"/>
    </location>
</feature>
<evidence type="ECO:0000256" key="2">
    <source>
        <dbReference type="SAM" id="Phobius"/>
    </source>
</evidence>
<dbReference type="AlphaFoldDB" id="A0A285CV69"/>
<dbReference type="NCBIfam" id="NF041479">
    <property type="entry name" value="spor_membprot_YtrI"/>
    <property type="match status" value="1"/>
</dbReference>
<keyword evidence="5" id="KW-1185">Reference proteome</keyword>
<evidence type="ECO:0000313" key="5">
    <source>
        <dbReference type="Proteomes" id="UP000219546"/>
    </source>
</evidence>
<feature type="coiled-coil region" evidence="1">
    <location>
        <begin position="45"/>
        <end position="90"/>
    </location>
</feature>
<proteinExistence type="predicted"/>
<sequence length="166" mass="19557">MRIPPFYRIPSWQRFLGGMALGGVISWMVFLYMFGTIQERQSIIIEEQTAKIEKLNDNLEYWQGEYQKANEELEKELTVEEIEIKLISNKKLDLSPLQEKKIISLLEEHLNVLKAKKLGTVYESKDLLKKAIETKVFQVDNKKYKLHLNQLFLYTTLYIEVTIDLA</sequence>